<keyword evidence="1" id="KW-0472">Membrane</keyword>
<dbReference type="RefSeq" id="WP_081535448.1">
    <property type="nucleotide sequence ID" value="NZ_NBEF01000033.1"/>
</dbReference>
<feature type="transmembrane region" description="Helical" evidence="1">
    <location>
        <begin position="46"/>
        <end position="69"/>
    </location>
</feature>
<proteinExistence type="predicted"/>
<dbReference type="EMBL" id="NBEF01000033">
    <property type="protein sequence ID" value="OQQ89359.1"/>
    <property type="molecule type" value="Genomic_DNA"/>
</dbReference>
<protein>
    <submittedName>
        <fullName evidence="2">Uncharacterized protein</fullName>
    </submittedName>
</protein>
<evidence type="ECO:0000256" key="1">
    <source>
        <dbReference type="SAM" id="Phobius"/>
    </source>
</evidence>
<keyword evidence="1" id="KW-0812">Transmembrane</keyword>
<keyword evidence="1" id="KW-1133">Transmembrane helix</keyword>
<accession>A0A1V9R8D8</accession>
<sequence length="288" mass="32835">MQNNNENFSNNEISGNKFSLRSRALDLIKKWGFVSNRLGPLGDLLISTWASTIIAFTILMAGAVIISILVMKHLPIILQNLIPLILLAIGVFGIALQFLLINPSEGFQIIVSYKYLKHKFDSFVDSRGYKKVRPFTFISENPEKDIIKMVDKNIYIAGYSVVGVYSPTSFTSDLKEYAKLDATLLTNIERDTTIITDISINKVVPEKLELPDNTTQAMIIARNLRYQKSSINLNNKNIKTNIYISSPSLEILQKRRTRLEMQFRQGLVLGYQRLYKNDLKKAIKSIYF</sequence>
<evidence type="ECO:0000313" key="3">
    <source>
        <dbReference type="Proteomes" id="UP000192575"/>
    </source>
</evidence>
<reference evidence="2 3" key="1">
    <citation type="submission" date="2017-03" db="EMBL/GenBank/DDBJ databases">
        <title>Phylogenomics and comparative genomics of Lactobacillus salivarius, a mammalian gut commensal.</title>
        <authorList>
            <person name="Harris H.M."/>
        </authorList>
    </citation>
    <scope>NUCLEOTIDE SEQUENCE [LARGE SCALE GENOMIC DNA]</scope>
    <source>
        <strain evidence="2 3">JCM 1047</strain>
    </source>
</reference>
<comment type="caution">
    <text evidence="2">The sequence shown here is derived from an EMBL/GenBank/DDBJ whole genome shotgun (WGS) entry which is preliminary data.</text>
</comment>
<gene>
    <name evidence="2" type="ORF">B6U56_09360</name>
</gene>
<feature type="transmembrane region" description="Helical" evidence="1">
    <location>
        <begin position="81"/>
        <end position="101"/>
    </location>
</feature>
<evidence type="ECO:0000313" key="2">
    <source>
        <dbReference type="EMBL" id="OQQ89359.1"/>
    </source>
</evidence>
<name>A0A1V9R8D8_9LACO</name>
<dbReference type="AlphaFoldDB" id="A0A1V9R8D8"/>
<dbReference type="Proteomes" id="UP000192575">
    <property type="component" value="Unassembled WGS sequence"/>
</dbReference>
<organism evidence="2 3">
    <name type="scientific">Ligilactobacillus salivarius</name>
    <dbReference type="NCBI Taxonomy" id="1624"/>
    <lineage>
        <taxon>Bacteria</taxon>
        <taxon>Bacillati</taxon>
        <taxon>Bacillota</taxon>
        <taxon>Bacilli</taxon>
        <taxon>Lactobacillales</taxon>
        <taxon>Lactobacillaceae</taxon>
        <taxon>Ligilactobacillus</taxon>
    </lineage>
</organism>